<evidence type="ECO:0000313" key="2">
    <source>
        <dbReference type="EMBL" id="KAK2869962.1"/>
    </source>
</evidence>
<comment type="caution">
    <text evidence="2">The sequence shown here is derived from an EMBL/GenBank/DDBJ whole genome shotgun (WGS) entry which is preliminary data.</text>
</comment>
<feature type="region of interest" description="Disordered" evidence="1">
    <location>
        <begin position="38"/>
        <end position="71"/>
    </location>
</feature>
<protein>
    <submittedName>
        <fullName evidence="2">Uncharacterized protein</fullName>
    </submittedName>
</protein>
<evidence type="ECO:0000256" key="1">
    <source>
        <dbReference type="SAM" id="MobiDB-lite"/>
    </source>
</evidence>
<name>A0AA88NYC0_9TELE</name>
<feature type="compositionally biased region" description="Pro residues" evidence="1">
    <location>
        <begin position="51"/>
        <end position="61"/>
    </location>
</feature>
<accession>A0AA88NYC0</accession>
<dbReference type="EMBL" id="JAUYZG010000024">
    <property type="protein sequence ID" value="KAK2869962.1"/>
    <property type="molecule type" value="Genomic_DNA"/>
</dbReference>
<proteinExistence type="predicted"/>
<evidence type="ECO:0000313" key="3">
    <source>
        <dbReference type="Proteomes" id="UP001187343"/>
    </source>
</evidence>
<dbReference type="Proteomes" id="UP001187343">
    <property type="component" value="Unassembled WGS sequence"/>
</dbReference>
<keyword evidence="3" id="KW-1185">Reference proteome</keyword>
<gene>
    <name evidence="2" type="ORF">Q8A67_024354</name>
</gene>
<sequence>MNGEGRHMERAALIGVCPLHLLSSPAYTPNLEAALWSARADPRSGGQSLPDPGPPRPPPHPFFSHWAPEVC</sequence>
<reference evidence="2" key="1">
    <citation type="submission" date="2023-08" db="EMBL/GenBank/DDBJ databases">
        <title>Chromosome-level Genome Assembly of mud carp (Cirrhinus molitorella).</title>
        <authorList>
            <person name="Liu H."/>
        </authorList>
    </citation>
    <scope>NUCLEOTIDE SEQUENCE</scope>
    <source>
        <strain evidence="2">Prfri</strain>
        <tissue evidence="2">Muscle</tissue>
    </source>
</reference>
<dbReference type="AlphaFoldDB" id="A0AA88NYC0"/>
<organism evidence="2 3">
    <name type="scientific">Cirrhinus molitorella</name>
    <name type="common">mud carp</name>
    <dbReference type="NCBI Taxonomy" id="172907"/>
    <lineage>
        <taxon>Eukaryota</taxon>
        <taxon>Metazoa</taxon>
        <taxon>Chordata</taxon>
        <taxon>Craniata</taxon>
        <taxon>Vertebrata</taxon>
        <taxon>Euteleostomi</taxon>
        <taxon>Actinopterygii</taxon>
        <taxon>Neopterygii</taxon>
        <taxon>Teleostei</taxon>
        <taxon>Ostariophysi</taxon>
        <taxon>Cypriniformes</taxon>
        <taxon>Cyprinidae</taxon>
        <taxon>Labeoninae</taxon>
        <taxon>Labeonini</taxon>
        <taxon>Cirrhinus</taxon>
    </lineage>
</organism>